<evidence type="ECO:0000313" key="3">
    <source>
        <dbReference type="Proteomes" id="UP000016936"/>
    </source>
</evidence>
<dbReference type="Pfam" id="PF04909">
    <property type="entry name" value="Amidohydro_2"/>
    <property type="match status" value="1"/>
</dbReference>
<accession>M2UKP1</accession>
<dbReference type="PANTHER" id="PTHR35563:SF2">
    <property type="entry name" value="BARREL METAL-DEPENDENT HYDROLASE, PUTATIVE (AFU_ORTHOLOGUE AFUA_1G16240)-RELATED"/>
    <property type="match status" value="1"/>
</dbReference>
<protein>
    <recommendedName>
        <fullName evidence="1">Amidohydrolase-related domain-containing protein</fullName>
    </recommendedName>
</protein>
<dbReference type="OrthoDB" id="2135488at2759"/>
<dbReference type="SUPFAM" id="SSF51556">
    <property type="entry name" value="Metallo-dependent hydrolases"/>
    <property type="match status" value="1"/>
</dbReference>
<dbReference type="Proteomes" id="UP000016936">
    <property type="component" value="Unassembled WGS sequence"/>
</dbReference>
<gene>
    <name evidence="2" type="ORF">COCHEDRAFT_1158472</name>
</gene>
<reference evidence="3" key="2">
    <citation type="journal article" date="2013" name="PLoS Genet.">
        <title>Comparative genome structure, secondary metabolite, and effector coding capacity across Cochliobolus pathogens.</title>
        <authorList>
            <person name="Condon B.J."/>
            <person name="Leng Y."/>
            <person name="Wu D."/>
            <person name="Bushley K.E."/>
            <person name="Ohm R.A."/>
            <person name="Otillar R."/>
            <person name="Martin J."/>
            <person name="Schackwitz W."/>
            <person name="Grimwood J."/>
            <person name="MohdZainudin N."/>
            <person name="Xue C."/>
            <person name="Wang R."/>
            <person name="Manning V.A."/>
            <person name="Dhillon B."/>
            <person name="Tu Z.J."/>
            <person name="Steffenson B.J."/>
            <person name="Salamov A."/>
            <person name="Sun H."/>
            <person name="Lowry S."/>
            <person name="LaButti K."/>
            <person name="Han J."/>
            <person name="Copeland A."/>
            <person name="Lindquist E."/>
            <person name="Barry K."/>
            <person name="Schmutz J."/>
            <person name="Baker S.E."/>
            <person name="Ciuffetti L.M."/>
            <person name="Grigoriev I.V."/>
            <person name="Zhong S."/>
            <person name="Turgeon B.G."/>
        </authorList>
    </citation>
    <scope>NUCLEOTIDE SEQUENCE [LARGE SCALE GENOMIC DNA]</scope>
    <source>
        <strain evidence="3">C5 / ATCC 48332 / race O</strain>
    </source>
</reference>
<proteinExistence type="predicted"/>
<dbReference type="AlphaFoldDB" id="M2UKP1"/>
<dbReference type="InterPro" id="IPR032466">
    <property type="entry name" value="Metal_Hydrolase"/>
</dbReference>
<dbReference type="PANTHER" id="PTHR35563">
    <property type="entry name" value="BARREL METAL-DEPENDENT HYDROLASE, PUTATIVE (AFU_ORTHOLOGUE AFUA_1G16240)-RELATED"/>
    <property type="match status" value="1"/>
</dbReference>
<organism evidence="2 3">
    <name type="scientific">Cochliobolus heterostrophus (strain C5 / ATCC 48332 / race O)</name>
    <name type="common">Southern corn leaf blight fungus</name>
    <name type="synonym">Bipolaris maydis</name>
    <dbReference type="NCBI Taxonomy" id="701091"/>
    <lineage>
        <taxon>Eukaryota</taxon>
        <taxon>Fungi</taxon>
        <taxon>Dikarya</taxon>
        <taxon>Ascomycota</taxon>
        <taxon>Pezizomycotina</taxon>
        <taxon>Dothideomycetes</taxon>
        <taxon>Pleosporomycetidae</taxon>
        <taxon>Pleosporales</taxon>
        <taxon>Pleosporineae</taxon>
        <taxon>Pleosporaceae</taxon>
        <taxon>Bipolaris</taxon>
    </lineage>
</organism>
<evidence type="ECO:0000313" key="2">
    <source>
        <dbReference type="EMBL" id="EMD88512.1"/>
    </source>
</evidence>
<dbReference type="InterPro" id="IPR052358">
    <property type="entry name" value="Aro_Compnd_Degr_Hydrolases"/>
</dbReference>
<dbReference type="Gene3D" id="3.20.20.140">
    <property type="entry name" value="Metal-dependent hydrolases"/>
    <property type="match status" value="1"/>
</dbReference>
<reference evidence="2 3" key="1">
    <citation type="journal article" date="2012" name="PLoS Pathog.">
        <title>Diverse lifestyles and strategies of plant pathogenesis encoded in the genomes of eighteen Dothideomycetes fungi.</title>
        <authorList>
            <person name="Ohm R.A."/>
            <person name="Feau N."/>
            <person name="Henrissat B."/>
            <person name="Schoch C.L."/>
            <person name="Horwitz B.A."/>
            <person name="Barry K.W."/>
            <person name="Condon B.J."/>
            <person name="Copeland A.C."/>
            <person name="Dhillon B."/>
            <person name="Glaser F."/>
            <person name="Hesse C.N."/>
            <person name="Kosti I."/>
            <person name="LaButti K."/>
            <person name="Lindquist E.A."/>
            <person name="Lucas S."/>
            <person name="Salamov A.A."/>
            <person name="Bradshaw R.E."/>
            <person name="Ciuffetti L."/>
            <person name="Hamelin R.C."/>
            <person name="Kema G.H.J."/>
            <person name="Lawrence C."/>
            <person name="Scott J.A."/>
            <person name="Spatafora J.W."/>
            <person name="Turgeon B.G."/>
            <person name="de Wit P.J.G.M."/>
            <person name="Zhong S."/>
            <person name="Goodwin S.B."/>
            <person name="Grigoriev I.V."/>
        </authorList>
    </citation>
    <scope>NUCLEOTIDE SEQUENCE [LARGE SCALE GENOMIC DNA]</scope>
    <source>
        <strain evidence="3">C5 / ATCC 48332 / race O</strain>
    </source>
</reference>
<feature type="domain" description="Amidohydrolase-related" evidence="1">
    <location>
        <begin position="57"/>
        <end position="182"/>
    </location>
</feature>
<sequence length="217" mass="25015">MRSVVIVQHSIYGNDNTLLINALTELRTQYGRGVVEFDANTISFKTLQLQAQVKQYARIIKPLNWALDMYIGMDDFPKLEPVVADLCVTLSITHFGAPNLPSPENRTLLFDPYFLFGFQSLVNILKVESTYLKFLGAYRFDKDLDYCGVEGVPRELLNFAEDRLIFTSDWPHNRFEGLDSRLFVEKVVDWTEETNRKYLNKHINYTCIIAGAQTDVE</sequence>
<keyword evidence="3" id="KW-1185">Reference proteome</keyword>
<dbReference type="eggNOG" id="ENOG502S92K">
    <property type="taxonomic scope" value="Eukaryota"/>
</dbReference>
<dbReference type="HOGENOM" id="CLU_064039_0_0_1"/>
<dbReference type="EMBL" id="KB445580">
    <property type="protein sequence ID" value="EMD88512.1"/>
    <property type="molecule type" value="Genomic_DNA"/>
</dbReference>
<dbReference type="InterPro" id="IPR006680">
    <property type="entry name" value="Amidohydro-rel"/>
</dbReference>
<name>M2UKP1_COCH5</name>
<dbReference type="GO" id="GO:0016787">
    <property type="term" value="F:hydrolase activity"/>
    <property type="evidence" value="ECO:0007669"/>
    <property type="project" value="InterPro"/>
</dbReference>
<evidence type="ECO:0000259" key="1">
    <source>
        <dbReference type="Pfam" id="PF04909"/>
    </source>
</evidence>